<dbReference type="SUPFAM" id="SSF53590">
    <property type="entry name" value="Nucleoside hydrolase"/>
    <property type="match status" value="1"/>
</dbReference>
<dbReference type="Gene3D" id="3.90.245.10">
    <property type="entry name" value="Ribonucleoside hydrolase-like"/>
    <property type="match status" value="1"/>
</dbReference>
<evidence type="ECO:0000256" key="1">
    <source>
        <dbReference type="ARBA" id="ARBA00022801"/>
    </source>
</evidence>
<keyword evidence="1" id="KW-0378">Hydrolase</keyword>
<dbReference type="AlphaFoldDB" id="A0A0R2ML37"/>
<dbReference type="PANTHER" id="PTHR12304:SF4">
    <property type="entry name" value="URIDINE NUCLEOSIDASE"/>
    <property type="match status" value="1"/>
</dbReference>
<comment type="caution">
    <text evidence="4">The sequence shown here is derived from an EMBL/GenBank/DDBJ whole genome shotgun (WGS) entry which is preliminary data.</text>
</comment>
<dbReference type="GO" id="GO:0005829">
    <property type="term" value="C:cytosol"/>
    <property type="evidence" value="ECO:0007669"/>
    <property type="project" value="TreeGrafter"/>
</dbReference>
<dbReference type="InterPro" id="IPR036452">
    <property type="entry name" value="Ribo_hydro-like"/>
</dbReference>
<evidence type="ECO:0000313" key="4">
    <source>
        <dbReference type="EMBL" id="KRO14447.1"/>
    </source>
</evidence>
<proteinExistence type="predicted"/>
<dbReference type="EMBL" id="JQCL01000013">
    <property type="protein sequence ID" value="KRO14447.1"/>
    <property type="molecule type" value="Genomic_DNA"/>
</dbReference>
<evidence type="ECO:0000259" key="3">
    <source>
        <dbReference type="Pfam" id="PF01156"/>
    </source>
</evidence>
<dbReference type="STRING" id="942150.IV64_GL001300"/>
<keyword evidence="2" id="KW-0326">Glycosidase</keyword>
<dbReference type="OrthoDB" id="9797882at2"/>
<reference evidence="4 5" key="1">
    <citation type="journal article" date="2015" name="Genome Announc.">
        <title>Expanding the biotechnology potential of lactobacilli through comparative genomics of 213 strains and associated genera.</title>
        <authorList>
            <person name="Sun Z."/>
            <person name="Harris H.M."/>
            <person name="McCann A."/>
            <person name="Guo C."/>
            <person name="Argimon S."/>
            <person name="Zhang W."/>
            <person name="Yang X."/>
            <person name="Jeffery I.B."/>
            <person name="Cooney J.C."/>
            <person name="Kagawa T.F."/>
            <person name="Liu W."/>
            <person name="Song Y."/>
            <person name="Salvetti E."/>
            <person name="Wrobel A."/>
            <person name="Rasinkangas P."/>
            <person name="Parkhill J."/>
            <person name="Rea M.C."/>
            <person name="O'Sullivan O."/>
            <person name="Ritari J."/>
            <person name="Douillard F.P."/>
            <person name="Paul Ross R."/>
            <person name="Yang R."/>
            <person name="Briner A.E."/>
            <person name="Felis G.E."/>
            <person name="de Vos W.M."/>
            <person name="Barrangou R."/>
            <person name="Klaenhammer T.R."/>
            <person name="Caufield P.W."/>
            <person name="Cui Y."/>
            <person name="Zhang H."/>
            <person name="O'Toole P.W."/>
        </authorList>
    </citation>
    <scope>NUCLEOTIDE SEQUENCE [LARGE SCALE GENOMIC DNA]</scope>
    <source>
        <strain evidence="4 5">LMG 26013</strain>
    </source>
</reference>
<dbReference type="GO" id="GO:0006152">
    <property type="term" value="P:purine nucleoside catabolic process"/>
    <property type="evidence" value="ECO:0007669"/>
    <property type="project" value="TreeGrafter"/>
</dbReference>
<feature type="domain" description="Inosine/uridine-preferring nucleoside hydrolase" evidence="3">
    <location>
        <begin position="7"/>
        <end position="302"/>
    </location>
</feature>
<dbReference type="GO" id="GO:0008477">
    <property type="term" value="F:purine nucleosidase activity"/>
    <property type="evidence" value="ECO:0007669"/>
    <property type="project" value="TreeGrafter"/>
</dbReference>
<evidence type="ECO:0000256" key="2">
    <source>
        <dbReference type="ARBA" id="ARBA00023295"/>
    </source>
</evidence>
<dbReference type="CDD" id="cd02653">
    <property type="entry name" value="nuc_hydro_3"/>
    <property type="match status" value="1"/>
</dbReference>
<keyword evidence="5" id="KW-1185">Reference proteome</keyword>
<dbReference type="Pfam" id="PF01156">
    <property type="entry name" value="IU_nuc_hydro"/>
    <property type="match status" value="1"/>
</dbReference>
<dbReference type="PANTHER" id="PTHR12304">
    <property type="entry name" value="INOSINE-URIDINE PREFERRING NUCLEOSIDE HYDROLASE"/>
    <property type="match status" value="1"/>
</dbReference>
<name>A0A0R2ML37_9LACO</name>
<dbReference type="InterPro" id="IPR001910">
    <property type="entry name" value="Inosine/uridine_hydrolase_dom"/>
</dbReference>
<dbReference type="PATRIC" id="fig|942150.3.peg.1339"/>
<dbReference type="Proteomes" id="UP000051783">
    <property type="component" value="Unassembled WGS sequence"/>
</dbReference>
<gene>
    <name evidence="4" type="ORF">IV64_GL001300</name>
</gene>
<dbReference type="InterPro" id="IPR023186">
    <property type="entry name" value="IUNH"/>
</dbReference>
<dbReference type="RefSeq" id="WP_057705418.1">
    <property type="nucleotide sequence ID" value="NZ_JQCL01000013.1"/>
</dbReference>
<sequence>MNATRNVIIDCDPGIDDSLALLLALNSPELNVVGITTVCGNVPTHIGAQNALKMLDLVDRLDIPVYLGANRPLKVAYTSAQDTHGDDGLGNSHLPEVTAVGPAQDAVQFIADTLATDPTTSILALGPLTNIAQVLQRDPQLFEQVDRFTLMGGSYLSHGNCSPVAEYNFWCDPDAAQLVFDQMPVPIQMVGLDVTRKIVLTPSLLEYIQDINPQMGALIKKITRFYFDFHWQYERVIGCVINDPLAVAAFIDPEILHGFESFTTVAVDGVARGQSIVDAHDFWHEPANSQIMTTVDVEAFWRLFLKRVAGATDPDLTRVLQQLGVAPCTK</sequence>
<accession>A0A0R2ML37</accession>
<evidence type="ECO:0000313" key="5">
    <source>
        <dbReference type="Proteomes" id="UP000051783"/>
    </source>
</evidence>
<protein>
    <submittedName>
        <fullName evidence="4">Purine nucleosidase</fullName>
    </submittedName>
</protein>
<organism evidence="4 5">
    <name type="scientific">Lactiplantibacillus xiangfangensis</name>
    <dbReference type="NCBI Taxonomy" id="942150"/>
    <lineage>
        <taxon>Bacteria</taxon>
        <taxon>Bacillati</taxon>
        <taxon>Bacillota</taxon>
        <taxon>Bacilli</taxon>
        <taxon>Lactobacillales</taxon>
        <taxon>Lactobacillaceae</taxon>
        <taxon>Lactiplantibacillus</taxon>
    </lineage>
</organism>